<reference evidence="2" key="1">
    <citation type="submission" date="2021-06" db="EMBL/GenBank/DDBJ databases">
        <authorList>
            <person name="Hodson N. C."/>
            <person name="Mongue J. A."/>
            <person name="Jaron S. K."/>
        </authorList>
    </citation>
    <scope>NUCLEOTIDE SEQUENCE</scope>
</reference>
<dbReference type="EMBL" id="CAJVCH010526104">
    <property type="protein sequence ID" value="CAG7822331.1"/>
    <property type="molecule type" value="Genomic_DNA"/>
</dbReference>
<evidence type="ECO:0000313" key="3">
    <source>
        <dbReference type="Proteomes" id="UP000708208"/>
    </source>
</evidence>
<evidence type="ECO:0000256" key="1">
    <source>
        <dbReference type="SAM" id="MobiDB-lite"/>
    </source>
</evidence>
<comment type="caution">
    <text evidence="2">The sequence shown here is derived from an EMBL/GenBank/DDBJ whole genome shotgun (WGS) entry which is preliminary data.</text>
</comment>
<protein>
    <submittedName>
        <fullName evidence="2">Uncharacterized protein</fullName>
    </submittedName>
</protein>
<organism evidence="2 3">
    <name type="scientific">Allacma fusca</name>
    <dbReference type="NCBI Taxonomy" id="39272"/>
    <lineage>
        <taxon>Eukaryota</taxon>
        <taxon>Metazoa</taxon>
        <taxon>Ecdysozoa</taxon>
        <taxon>Arthropoda</taxon>
        <taxon>Hexapoda</taxon>
        <taxon>Collembola</taxon>
        <taxon>Symphypleona</taxon>
        <taxon>Sminthuridae</taxon>
        <taxon>Allacma</taxon>
    </lineage>
</organism>
<dbReference type="Proteomes" id="UP000708208">
    <property type="component" value="Unassembled WGS sequence"/>
</dbReference>
<name>A0A8J2KVP7_9HEXA</name>
<feature type="compositionally biased region" description="Polar residues" evidence="1">
    <location>
        <begin position="60"/>
        <end position="76"/>
    </location>
</feature>
<dbReference type="AlphaFoldDB" id="A0A8J2KVP7"/>
<feature type="region of interest" description="Disordered" evidence="1">
    <location>
        <begin position="60"/>
        <end position="95"/>
    </location>
</feature>
<accession>A0A8J2KVP7</accession>
<keyword evidence="3" id="KW-1185">Reference proteome</keyword>
<gene>
    <name evidence="2" type="ORF">AFUS01_LOCUS32613</name>
</gene>
<feature type="non-terminal residue" evidence="2">
    <location>
        <position position="1"/>
    </location>
</feature>
<proteinExistence type="predicted"/>
<evidence type="ECO:0000313" key="2">
    <source>
        <dbReference type="EMBL" id="CAG7822331.1"/>
    </source>
</evidence>
<sequence>PLLLSGEVMGVKTVPLENWVNNPPAPGRQKNSILRGEELSMEGVRDGLNCLNFQHLCLSHMSSHPRSSPQHPTKSMGQKPRDRRDLDQGDDMERS</sequence>
<feature type="compositionally biased region" description="Basic and acidic residues" evidence="1">
    <location>
        <begin position="79"/>
        <end position="95"/>
    </location>
</feature>